<evidence type="ECO:0000256" key="3">
    <source>
        <dbReference type="ARBA" id="ARBA00023004"/>
    </source>
</evidence>
<feature type="domain" description="Rieske" evidence="7">
    <location>
        <begin position="5"/>
        <end position="100"/>
    </location>
</feature>
<dbReference type="InterPro" id="IPR036922">
    <property type="entry name" value="Rieske_2Fe-2S_sf"/>
</dbReference>
<dbReference type="SUPFAM" id="SSF50022">
    <property type="entry name" value="ISP domain"/>
    <property type="match status" value="1"/>
</dbReference>
<protein>
    <submittedName>
        <fullName evidence="8">Non-heme iron oxygenase ferredoxin subunit</fullName>
    </submittedName>
</protein>
<keyword evidence="3" id="KW-0408">Iron</keyword>
<accession>A0A520S2I4</accession>
<comment type="similarity">
    <text evidence="6">Belongs to the bacterial ring-hydroxylating dioxygenase ferredoxin component family.</text>
</comment>
<dbReference type="PROSITE" id="PS51296">
    <property type="entry name" value="RIESKE"/>
    <property type="match status" value="1"/>
</dbReference>
<evidence type="ECO:0000259" key="7">
    <source>
        <dbReference type="PROSITE" id="PS51296"/>
    </source>
</evidence>
<dbReference type="GO" id="GO:0046872">
    <property type="term" value="F:metal ion binding"/>
    <property type="evidence" value="ECO:0007669"/>
    <property type="project" value="UniProtKB-KW"/>
</dbReference>
<gene>
    <name evidence="8" type="ORF">EVA68_03565</name>
</gene>
<dbReference type="Pfam" id="PF00355">
    <property type="entry name" value="Rieske"/>
    <property type="match status" value="1"/>
</dbReference>
<dbReference type="PANTHER" id="PTHR21496:SF0">
    <property type="entry name" value="RIESKE DOMAIN-CONTAINING PROTEIN"/>
    <property type="match status" value="1"/>
</dbReference>
<name>A0A520S2I4_9GAMM</name>
<comment type="cofactor">
    <cofactor evidence="5">
        <name>[2Fe-2S] cluster</name>
        <dbReference type="ChEBI" id="CHEBI:190135"/>
    </cofactor>
</comment>
<reference evidence="8 9" key="1">
    <citation type="submission" date="2019-02" db="EMBL/GenBank/DDBJ databases">
        <title>Prokaryotic population dynamics and viral predation in marine succession experiment using metagenomics: the confinement effect.</title>
        <authorList>
            <person name="Haro-Moreno J.M."/>
            <person name="Rodriguez-Valera F."/>
            <person name="Lopez-Perez M."/>
        </authorList>
    </citation>
    <scope>NUCLEOTIDE SEQUENCE [LARGE SCALE GENOMIC DNA]</scope>
    <source>
        <strain evidence="8">MED-G157</strain>
    </source>
</reference>
<dbReference type="Proteomes" id="UP000316199">
    <property type="component" value="Unassembled WGS sequence"/>
</dbReference>
<proteinExistence type="inferred from homology"/>
<dbReference type="EMBL" id="SHAG01000009">
    <property type="protein sequence ID" value="RZO76631.1"/>
    <property type="molecule type" value="Genomic_DNA"/>
</dbReference>
<dbReference type="GO" id="GO:0051537">
    <property type="term" value="F:2 iron, 2 sulfur cluster binding"/>
    <property type="evidence" value="ECO:0007669"/>
    <property type="project" value="UniProtKB-KW"/>
</dbReference>
<evidence type="ECO:0000313" key="9">
    <source>
        <dbReference type="Proteomes" id="UP000316199"/>
    </source>
</evidence>
<comment type="caution">
    <text evidence="8">The sequence shown here is derived from an EMBL/GenBank/DDBJ whole genome shotgun (WGS) entry which is preliminary data.</text>
</comment>
<dbReference type="InterPro" id="IPR017941">
    <property type="entry name" value="Rieske_2Fe-2S"/>
</dbReference>
<keyword evidence="1" id="KW-0001">2Fe-2S</keyword>
<keyword evidence="4" id="KW-0411">Iron-sulfur</keyword>
<dbReference type="AlphaFoldDB" id="A0A520S2I4"/>
<keyword evidence="2" id="KW-0479">Metal-binding</keyword>
<dbReference type="PANTHER" id="PTHR21496">
    <property type="entry name" value="FERREDOXIN-RELATED"/>
    <property type="match status" value="1"/>
</dbReference>
<evidence type="ECO:0000256" key="2">
    <source>
        <dbReference type="ARBA" id="ARBA00022723"/>
    </source>
</evidence>
<evidence type="ECO:0000256" key="4">
    <source>
        <dbReference type="ARBA" id="ARBA00023014"/>
    </source>
</evidence>
<dbReference type="Gene3D" id="2.102.10.10">
    <property type="entry name" value="Rieske [2Fe-2S] iron-sulphur domain"/>
    <property type="match status" value="1"/>
</dbReference>
<evidence type="ECO:0000256" key="1">
    <source>
        <dbReference type="ARBA" id="ARBA00022714"/>
    </source>
</evidence>
<evidence type="ECO:0000313" key="8">
    <source>
        <dbReference type="EMBL" id="RZO76631.1"/>
    </source>
</evidence>
<evidence type="ECO:0000256" key="6">
    <source>
        <dbReference type="ARBA" id="ARBA00038001"/>
    </source>
</evidence>
<evidence type="ECO:0000256" key="5">
    <source>
        <dbReference type="ARBA" id="ARBA00034078"/>
    </source>
</evidence>
<sequence length="103" mass="11225">MSKYHAVASISELGEESQIHINVNGLDLLLCKHAGKYYAIDYYCNHAFLPMEGGSMQHGLITCPYHGAEFSLADGSVQAAPAWEPLVSYPVEVKNDVITVAVK</sequence>
<organism evidence="8 9">
    <name type="scientific">OM182 bacterium</name>
    <dbReference type="NCBI Taxonomy" id="2510334"/>
    <lineage>
        <taxon>Bacteria</taxon>
        <taxon>Pseudomonadati</taxon>
        <taxon>Pseudomonadota</taxon>
        <taxon>Gammaproteobacteria</taxon>
        <taxon>OMG group</taxon>
        <taxon>OM182 clade</taxon>
    </lineage>
</organism>